<dbReference type="RefSeq" id="WP_147406400.1">
    <property type="nucleotide sequence ID" value="NZ_RBIQ01000007.1"/>
</dbReference>
<dbReference type="OrthoDB" id="1451939at2"/>
<gene>
    <name evidence="1" type="ORF">CLV91_0731</name>
</gene>
<dbReference type="EMBL" id="RBIQ01000007">
    <property type="protein sequence ID" value="RKR14653.1"/>
    <property type="molecule type" value="Genomic_DNA"/>
</dbReference>
<dbReference type="Proteomes" id="UP000269412">
    <property type="component" value="Unassembled WGS sequence"/>
</dbReference>
<comment type="caution">
    <text evidence="1">The sequence shown here is derived from an EMBL/GenBank/DDBJ whole genome shotgun (WGS) entry which is preliminary data.</text>
</comment>
<sequence>MRILLLSFIGIVFMFSCNSQQKKETIKKETLKKSNKIEVFLKEKNFKILNNSNQIIEYIIQNTLIEGTVDEYSNKLFLKDTLEQATVQKLVSYLILDSSYSWDDNRKEATFTPSRQFLIKGESSRLTLLVNKDATKLGFINLEGQKIVMLSEALTNYLNSL</sequence>
<dbReference type="PROSITE" id="PS51257">
    <property type="entry name" value="PROKAR_LIPOPROTEIN"/>
    <property type="match status" value="1"/>
</dbReference>
<proteinExistence type="predicted"/>
<accession>A0A495EDP1</accession>
<reference evidence="1 2" key="1">
    <citation type="submission" date="2018-10" db="EMBL/GenBank/DDBJ databases">
        <title>Genomic Encyclopedia of Archaeal and Bacterial Type Strains, Phase II (KMG-II): from individual species to whole genera.</title>
        <authorList>
            <person name="Goeker M."/>
        </authorList>
    </citation>
    <scope>NUCLEOTIDE SEQUENCE [LARGE SCALE GENOMIC DNA]</scope>
    <source>
        <strain evidence="1 2">DSM 25230</strain>
    </source>
</reference>
<protein>
    <submittedName>
        <fullName evidence="1">Uncharacterized protein</fullName>
    </submittedName>
</protein>
<organism evidence="1 2">
    <name type="scientific">Maribacter vaceletii</name>
    <dbReference type="NCBI Taxonomy" id="1206816"/>
    <lineage>
        <taxon>Bacteria</taxon>
        <taxon>Pseudomonadati</taxon>
        <taxon>Bacteroidota</taxon>
        <taxon>Flavobacteriia</taxon>
        <taxon>Flavobacteriales</taxon>
        <taxon>Flavobacteriaceae</taxon>
        <taxon>Maribacter</taxon>
    </lineage>
</organism>
<evidence type="ECO:0000313" key="1">
    <source>
        <dbReference type="EMBL" id="RKR14653.1"/>
    </source>
</evidence>
<evidence type="ECO:0000313" key="2">
    <source>
        <dbReference type="Proteomes" id="UP000269412"/>
    </source>
</evidence>
<dbReference type="AlphaFoldDB" id="A0A495EDP1"/>
<name>A0A495EDP1_9FLAO</name>
<keyword evidence="2" id="KW-1185">Reference proteome</keyword>